<gene>
    <name evidence="2" type="ORF">K1I41_00180</name>
</gene>
<keyword evidence="1" id="KW-0732">Signal</keyword>
<dbReference type="RefSeq" id="WP_220640686.1">
    <property type="nucleotide sequence ID" value="NZ_CP080429.1"/>
</dbReference>
<evidence type="ECO:0008006" key="4">
    <source>
        <dbReference type="Google" id="ProtNLM"/>
    </source>
</evidence>
<feature type="chain" id="PRO_5045698780" description="Outer membrane protein beta-barrel domain-containing protein" evidence="1">
    <location>
        <begin position="19"/>
        <end position="419"/>
    </location>
</feature>
<reference evidence="2 3" key="1">
    <citation type="submission" date="2021-07" db="EMBL/GenBank/DDBJ databases">
        <title>Flavobacterium WSW3-B6 sp.nov, isolated from seaweed.</title>
        <authorList>
            <person name="Muhammad N."/>
            <person name="Ho H."/>
            <person name="Lee Y.-J."/>
            <person name="Nguyen T."/>
            <person name="Ho J."/>
            <person name="Kim S.-G."/>
        </authorList>
    </citation>
    <scope>NUCLEOTIDE SEQUENCE [LARGE SCALE GENOMIC DNA]</scope>
    <source>
        <strain evidence="2 3">WSW3-B6</strain>
    </source>
</reference>
<feature type="signal peptide" evidence="1">
    <location>
        <begin position="1"/>
        <end position="18"/>
    </location>
</feature>
<evidence type="ECO:0000256" key="1">
    <source>
        <dbReference type="SAM" id="SignalP"/>
    </source>
</evidence>
<sequence>MKIIKFLAVVLATVSLNAQNTKENSDQQKGYYITAIGNRVDGYYKTTDFLDAESLQFKKTETEPYTTLDVSTVTEYGIGTEFKFIKRTFQFDDTETSMKRLDTQSTPNWVTTTDFLNVLVEGEASLYSYRGKNGTKFFYNIKSKEEMPIEQLFYKRYRISQTSISENKVYLQQLLRDVRCEDQERSYFAKVKYDKKPLIRVFTQYNECIGQEYTAYNNSTGKNFELSITGYAGAHLTSFKVNSTEADSDAEGLLSPAVGVEFALVFPSEKWAFLGRVEFENLSGETEGNYERGFASSITDIYELDAQAINVQVGVRHNFARKDKSNFFVDGLVCASIPYGEIVKKTVVNTDGGNSFERPGETFDLQTSFCLNFGLGYTYQNKYGVALRYETGRNMFTNLPTTSTTSISRLGLNLRYTFY</sequence>
<proteinExistence type="predicted"/>
<organism evidence="2 3">
    <name type="scientific">Flavobacterium litorale</name>
    <dbReference type="NCBI Taxonomy" id="2856519"/>
    <lineage>
        <taxon>Bacteria</taxon>
        <taxon>Pseudomonadati</taxon>
        <taxon>Bacteroidota</taxon>
        <taxon>Flavobacteriia</taxon>
        <taxon>Flavobacteriales</taxon>
        <taxon>Flavobacteriaceae</taxon>
        <taxon>Flavobacterium</taxon>
    </lineage>
</organism>
<dbReference type="EMBL" id="CP080429">
    <property type="protein sequence ID" value="QYJ68343.1"/>
    <property type="molecule type" value="Genomic_DNA"/>
</dbReference>
<evidence type="ECO:0000313" key="2">
    <source>
        <dbReference type="EMBL" id="QYJ68343.1"/>
    </source>
</evidence>
<name>A0ABX8V673_9FLAO</name>
<accession>A0ABX8V673</accession>
<protein>
    <recommendedName>
        <fullName evidence="4">Outer membrane protein beta-barrel domain-containing protein</fullName>
    </recommendedName>
</protein>
<keyword evidence="3" id="KW-1185">Reference proteome</keyword>
<dbReference type="Proteomes" id="UP000825381">
    <property type="component" value="Chromosome"/>
</dbReference>
<evidence type="ECO:0000313" key="3">
    <source>
        <dbReference type="Proteomes" id="UP000825381"/>
    </source>
</evidence>